<dbReference type="Pfam" id="PF08327">
    <property type="entry name" value="AHSA1"/>
    <property type="match status" value="1"/>
</dbReference>
<dbReference type="Gene3D" id="3.30.530.20">
    <property type="match status" value="1"/>
</dbReference>
<proteinExistence type="inferred from homology"/>
<dbReference type="InterPro" id="IPR023393">
    <property type="entry name" value="START-like_dom_sf"/>
</dbReference>
<dbReference type="RefSeq" id="WP_349583864.1">
    <property type="nucleotide sequence ID" value="NZ_JBEFLD010000002.1"/>
</dbReference>
<dbReference type="InterPro" id="IPR013538">
    <property type="entry name" value="ASHA1/2-like_C"/>
</dbReference>
<comment type="similarity">
    <text evidence="1">Belongs to the AHA1 family.</text>
</comment>
<evidence type="ECO:0000313" key="4">
    <source>
        <dbReference type="Proteomes" id="UP001433638"/>
    </source>
</evidence>
<comment type="caution">
    <text evidence="3">The sequence shown here is derived from an EMBL/GenBank/DDBJ whole genome shotgun (WGS) entry which is preliminary data.</text>
</comment>
<organism evidence="3 4">
    <name type="scientific">Vogesella oryzagri</name>
    <dbReference type="NCBI Taxonomy" id="3160864"/>
    <lineage>
        <taxon>Bacteria</taxon>
        <taxon>Pseudomonadati</taxon>
        <taxon>Pseudomonadota</taxon>
        <taxon>Betaproteobacteria</taxon>
        <taxon>Neisseriales</taxon>
        <taxon>Chromobacteriaceae</taxon>
        <taxon>Vogesella</taxon>
    </lineage>
</organism>
<evidence type="ECO:0000259" key="2">
    <source>
        <dbReference type="Pfam" id="PF08327"/>
    </source>
</evidence>
<evidence type="ECO:0000313" key="3">
    <source>
        <dbReference type="EMBL" id="MEQ6289591.1"/>
    </source>
</evidence>
<reference evidence="3" key="1">
    <citation type="submission" date="2024-06" db="EMBL/GenBank/DDBJ databases">
        <title>Genome sequence of Vogesella sp. MAHUQ-64.</title>
        <authorList>
            <person name="Huq M.A."/>
        </authorList>
    </citation>
    <scope>NUCLEOTIDE SEQUENCE</scope>
    <source>
        <strain evidence="3">MAHUQ-64</strain>
    </source>
</reference>
<feature type="domain" description="Activator of Hsp90 ATPase homologue 1/2-like C-terminal" evidence="2">
    <location>
        <begin position="12"/>
        <end position="138"/>
    </location>
</feature>
<protein>
    <submittedName>
        <fullName evidence="3">SRPBCC domain-containing protein</fullName>
    </submittedName>
</protein>
<accession>A0ABV1M056</accession>
<dbReference type="EMBL" id="JBEFLD010000002">
    <property type="protein sequence ID" value="MEQ6289591.1"/>
    <property type="molecule type" value="Genomic_DNA"/>
</dbReference>
<gene>
    <name evidence="3" type="ORF">ABNW52_03075</name>
</gene>
<evidence type="ECO:0000256" key="1">
    <source>
        <dbReference type="ARBA" id="ARBA00006817"/>
    </source>
</evidence>
<dbReference type="Proteomes" id="UP001433638">
    <property type="component" value="Unassembled WGS sequence"/>
</dbReference>
<sequence length="143" mass="15614">MSTTFRTSRQFAAPPAVVFAAIADVERIARWWGPAGFSNRIAEFDFRPGGRWLFDMIGPDGTVYANESLFVSIEPARQVVLRHVCAPHFQLSITLEPAADGTLLLWAQTFDDEAVAAAVRAIVEPANEQNLDRLAAELARGAG</sequence>
<dbReference type="SUPFAM" id="SSF55961">
    <property type="entry name" value="Bet v1-like"/>
    <property type="match status" value="1"/>
</dbReference>
<name>A0ABV1M056_9NEIS</name>
<keyword evidence="4" id="KW-1185">Reference proteome</keyword>